<sequence length="179" mass="19251">MKLIGKQSGAALPLDETLPAPDAAPLRLDEWLPYQLFLPAQHVARVLAEFYGPRYGIGQPAWRILATIADRPGTNARQIGAALGMDAVSVSRGIAQLVGAGFARRDAARNDRRYACVMATPAGRAAFDDIAAVCIAVERRLLDVLTPEERATLAVALPKIGRESERIAIVGWQRLLDGA</sequence>
<evidence type="ECO:0000313" key="5">
    <source>
        <dbReference type="EMBL" id="EET07023.1"/>
    </source>
</evidence>
<dbReference type="InterPro" id="IPR036388">
    <property type="entry name" value="WH-like_DNA-bd_sf"/>
</dbReference>
<organism evidence="5">
    <name type="scientific">Burkholderia pseudomallei 1710a</name>
    <dbReference type="NCBI Taxonomy" id="320371"/>
    <lineage>
        <taxon>Bacteria</taxon>
        <taxon>Pseudomonadati</taxon>
        <taxon>Pseudomonadota</taxon>
        <taxon>Betaproteobacteria</taxon>
        <taxon>Burkholderiales</taxon>
        <taxon>Burkholderiaceae</taxon>
        <taxon>Burkholderia</taxon>
        <taxon>pseudomallei group</taxon>
    </lineage>
</organism>
<dbReference type="RefSeq" id="WP_004526979.1">
    <property type="nucleotide sequence ID" value="NZ_CM000832.1"/>
</dbReference>
<dbReference type="HOGENOM" id="CLU_083287_8_0_4"/>
<dbReference type="InterPro" id="IPR036390">
    <property type="entry name" value="WH_DNA-bd_sf"/>
</dbReference>
<feature type="domain" description="HTH marR-type" evidence="4">
    <location>
        <begin position="33"/>
        <end position="162"/>
    </location>
</feature>
<dbReference type="PANTHER" id="PTHR35790">
    <property type="entry name" value="HTH-TYPE TRANSCRIPTIONAL REGULATOR PCHR"/>
    <property type="match status" value="1"/>
</dbReference>
<evidence type="ECO:0000256" key="2">
    <source>
        <dbReference type="ARBA" id="ARBA00023125"/>
    </source>
</evidence>
<accession>A0A0E1W1M3</accession>
<dbReference type="GO" id="GO:0003677">
    <property type="term" value="F:DNA binding"/>
    <property type="evidence" value="ECO:0007669"/>
    <property type="project" value="UniProtKB-KW"/>
</dbReference>
<dbReference type="PROSITE" id="PS50995">
    <property type="entry name" value="HTH_MARR_2"/>
    <property type="match status" value="1"/>
</dbReference>
<protein>
    <submittedName>
        <fullName evidence="5">Transcriptional regulator, MarR family</fullName>
    </submittedName>
</protein>
<dbReference type="EMBL" id="CM000832">
    <property type="protein sequence ID" value="EET07023.1"/>
    <property type="molecule type" value="Genomic_DNA"/>
</dbReference>
<dbReference type="Pfam" id="PF12802">
    <property type="entry name" value="MarR_2"/>
    <property type="match status" value="1"/>
</dbReference>
<dbReference type="InterPro" id="IPR000835">
    <property type="entry name" value="HTH_MarR-typ"/>
</dbReference>
<keyword evidence="3" id="KW-0804">Transcription</keyword>
<evidence type="ECO:0000259" key="4">
    <source>
        <dbReference type="PROSITE" id="PS50995"/>
    </source>
</evidence>
<dbReference type="Gene3D" id="1.10.10.10">
    <property type="entry name" value="Winged helix-like DNA-binding domain superfamily/Winged helix DNA-binding domain"/>
    <property type="match status" value="1"/>
</dbReference>
<gene>
    <name evidence="5" type="ORF">BURPS1710A_2428</name>
</gene>
<dbReference type="PRINTS" id="PR00598">
    <property type="entry name" value="HTHMARR"/>
</dbReference>
<dbReference type="InterPro" id="IPR052067">
    <property type="entry name" value="Metal_resp_HTH_trans_reg"/>
</dbReference>
<keyword evidence="2" id="KW-0238">DNA-binding</keyword>
<dbReference type="GO" id="GO:0003700">
    <property type="term" value="F:DNA-binding transcription factor activity"/>
    <property type="evidence" value="ECO:0007669"/>
    <property type="project" value="InterPro"/>
</dbReference>
<evidence type="ECO:0000256" key="3">
    <source>
        <dbReference type="ARBA" id="ARBA00023163"/>
    </source>
</evidence>
<dbReference type="SMART" id="SM00347">
    <property type="entry name" value="HTH_MARR"/>
    <property type="match status" value="1"/>
</dbReference>
<dbReference type="SUPFAM" id="SSF46785">
    <property type="entry name" value="Winged helix' DNA-binding domain"/>
    <property type="match status" value="1"/>
</dbReference>
<reference evidence="5" key="1">
    <citation type="submission" date="2009-05" db="EMBL/GenBank/DDBJ databases">
        <authorList>
            <person name="Harkins D.M."/>
            <person name="DeShazer D."/>
            <person name="Woods D.E."/>
            <person name="Brinkac L.M."/>
            <person name="Brown K.A."/>
            <person name="Hung G.C."/>
            <person name="Tuanyok A."/>
            <person name="Zhang B."/>
            <person name="Nierman W.C."/>
        </authorList>
    </citation>
    <scope>NUCLEOTIDE SEQUENCE [LARGE SCALE GENOMIC DNA]</scope>
    <source>
        <strain evidence="5">1710a</strain>
    </source>
</reference>
<dbReference type="PANTHER" id="PTHR35790:SF4">
    <property type="entry name" value="HTH-TYPE TRANSCRIPTIONAL REGULATOR PCHR"/>
    <property type="match status" value="1"/>
</dbReference>
<name>A0A0E1W1M3_BURPE</name>
<dbReference type="AlphaFoldDB" id="A0A0E1W1M3"/>
<evidence type="ECO:0000256" key="1">
    <source>
        <dbReference type="ARBA" id="ARBA00023015"/>
    </source>
</evidence>
<keyword evidence="1" id="KW-0805">Transcription regulation</keyword>
<dbReference type="Proteomes" id="UP000001812">
    <property type="component" value="Chromosome I"/>
</dbReference>
<proteinExistence type="predicted"/>